<name>A0A9D4PLL8_RHISA</name>
<feature type="compositionally biased region" description="Polar residues" evidence="1">
    <location>
        <begin position="550"/>
        <end position="560"/>
    </location>
</feature>
<evidence type="ECO:0008006" key="5">
    <source>
        <dbReference type="Google" id="ProtNLM"/>
    </source>
</evidence>
<organism evidence="3 4">
    <name type="scientific">Rhipicephalus sanguineus</name>
    <name type="common">Brown dog tick</name>
    <name type="synonym">Ixodes sanguineus</name>
    <dbReference type="NCBI Taxonomy" id="34632"/>
    <lineage>
        <taxon>Eukaryota</taxon>
        <taxon>Metazoa</taxon>
        <taxon>Ecdysozoa</taxon>
        <taxon>Arthropoda</taxon>
        <taxon>Chelicerata</taxon>
        <taxon>Arachnida</taxon>
        <taxon>Acari</taxon>
        <taxon>Parasitiformes</taxon>
        <taxon>Ixodida</taxon>
        <taxon>Ixodoidea</taxon>
        <taxon>Ixodidae</taxon>
        <taxon>Rhipicephalinae</taxon>
        <taxon>Rhipicephalus</taxon>
        <taxon>Rhipicephalus</taxon>
    </lineage>
</organism>
<dbReference type="Proteomes" id="UP000821837">
    <property type="component" value="Chromosome 6"/>
</dbReference>
<dbReference type="AlphaFoldDB" id="A0A9D4PLL8"/>
<feature type="region of interest" description="Disordered" evidence="1">
    <location>
        <begin position="511"/>
        <end position="636"/>
    </location>
</feature>
<keyword evidence="2" id="KW-0812">Transmembrane</keyword>
<feature type="compositionally biased region" description="Basic and acidic residues" evidence="1">
    <location>
        <begin position="357"/>
        <end position="375"/>
    </location>
</feature>
<gene>
    <name evidence="3" type="ORF">HPB52_003786</name>
</gene>
<feature type="region of interest" description="Disordered" evidence="1">
    <location>
        <begin position="348"/>
        <end position="391"/>
    </location>
</feature>
<reference evidence="3" key="2">
    <citation type="submission" date="2021-09" db="EMBL/GenBank/DDBJ databases">
        <authorList>
            <person name="Jia N."/>
            <person name="Wang J."/>
            <person name="Shi W."/>
            <person name="Du L."/>
            <person name="Sun Y."/>
            <person name="Zhan W."/>
            <person name="Jiang J."/>
            <person name="Wang Q."/>
            <person name="Zhang B."/>
            <person name="Ji P."/>
            <person name="Sakyi L.B."/>
            <person name="Cui X."/>
            <person name="Yuan T."/>
            <person name="Jiang B."/>
            <person name="Yang W."/>
            <person name="Lam T.T.-Y."/>
            <person name="Chang Q."/>
            <person name="Ding S."/>
            <person name="Wang X."/>
            <person name="Zhu J."/>
            <person name="Ruan X."/>
            <person name="Zhao L."/>
            <person name="Wei J."/>
            <person name="Que T."/>
            <person name="Du C."/>
            <person name="Cheng J."/>
            <person name="Dai P."/>
            <person name="Han X."/>
            <person name="Huang E."/>
            <person name="Gao Y."/>
            <person name="Liu J."/>
            <person name="Shao H."/>
            <person name="Ye R."/>
            <person name="Li L."/>
            <person name="Wei W."/>
            <person name="Wang X."/>
            <person name="Wang C."/>
            <person name="Huo Q."/>
            <person name="Li W."/>
            <person name="Guo W."/>
            <person name="Chen H."/>
            <person name="Chen S."/>
            <person name="Zhou L."/>
            <person name="Zhou L."/>
            <person name="Ni X."/>
            <person name="Tian J."/>
            <person name="Zhou Y."/>
            <person name="Sheng Y."/>
            <person name="Liu T."/>
            <person name="Pan Y."/>
            <person name="Xia L."/>
            <person name="Li J."/>
            <person name="Zhao F."/>
            <person name="Cao W."/>
        </authorList>
    </citation>
    <scope>NUCLEOTIDE SEQUENCE</scope>
    <source>
        <strain evidence="3">Rsan-2018</strain>
        <tissue evidence="3">Larvae</tissue>
    </source>
</reference>
<feature type="compositionally biased region" description="Low complexity" evidence="1">
    <location>
        <begin position="243"/>
        <end position="256"/>
    </location>
</feature>
<keyword evidence="2" id="KW-1133">Transmembrane helix</keyword>
<dbReference type="EMBL" id="JABSTV010001252">
    <property type="protein sequence ID" value="KAH7946729.1"/>
    <property type="molecule type" value="Genomic_DNA"/>
</dbReference>
<feature type="region of interest" description="Disordered" evidence="1">
    <location>
        <begin position="202"/>
        <end position="256"/>
    </location>
</feature>
<evidence type="ECO:0000313" key="4">
    <source>
        <dbReference type="Proteomes" id="UP000821837"/>
    </source>
</evidence>
<feature type="compositionally biased region" description="Basic and acidic residues" evidence="1">
    <location>
        <begin position="91"/>
        <end position="101"/>
    </location>
</feature>
<feature type="transmembrane region" description="Helical" evidence="2">
    <location>
        <begin position="814"/>
        <end position="833"/>
    </location>
</feature>
<sequence>MAEAEKGSDAKPGEPSDAPQAGSEPKKSSLKAPKEDGSTSGKKSKKKKKKKKAADDAATHDSVGKIASDAASNKDTSAGSAKKLKGVKKSSSKEGKSDGKASKKGLRPTLSGIEAKDAIKDKKSKKKKKKKKHVASHLPSSPVALHPPPDATSQQPYLAYPPGTLPFAAQPLIPQPPPASAPETSLGVISKLEAFLGLGERTDASQHPPADFTATPNVVSQLHPPPFLAPQGPQMPYGPSQSMPGQPAPAGGQPAMTAQQTPLVTVQPNVGQQEGYGYPTSGQPTLDHNVTDQQATVDQAMRGQNMLVQTTPVEPIQGYIAPSQSLPSQLMRGQPTPIEPTPAELVQDAIDDMPPPSHEDYDVTEPAESRRDSSARRRSSCRRLSQSTSRVVTRELDEDFDPNRVWRFSVGREESSELPRRAASASRPYQLWETRCTADTTQHIKYTAAVAEDLRVASLALRRLRYDNETERRRRDFLATELMKRAALASSEVRRASMALAAMYPEDVFPRETASSTEQRGRRLPKVSAKKAEMPARPAAGPGGEHKAQGVTSVPSNLWSDNRKMSHRGQGTLLSRPADERGSSSQFQEFLSEATSSGAAAMPSARKAMSKRSLARKSSRASLATDAESSSHDDSGCDMCGGLWRGLVREAPSEQSSTTQCEDAVLELGGHVTGPLTWPLSYPGGRKRSSVATVTALSAVRRGSRKSEQPKQDVPDVQVTAVLLEEVQTSPLECFQGLSHNIVASIAGKGDAHHRELEEGGQAQPVIENAEQEDGGPYHPMHVDGGQPALEEANVEAEMWKFAESTVPMFPESGVAVLFLLACLVWMVVLLFAGSVHHNSVTDHEAKTGRSRPEDERR</sequence>
<feature type="compositionally biased region" description="Basic residues" evidence="1">
    <location>
        <begin position="42"/>
        <end position="52"/>
    </location>
</feature>
<feature type="compositionally biased region" description="Basic and acidic residues" evidence="1">
    <location>
        <begin position="53"/>
        <end position="63"/>
    </location>
</feature>
<keyword evidence="2" id="KW-0472">Membrane</keyword>
<keyword evidence="4" id="KW-1185">Reference proteome</keyword>
<feature type="compositionally biased region" description="Polar residues" evidence="1">
    <location>
        <begin position="583"/>
        <end position="598"/>
    </location>
</feature>
<protein>
    <recommendedName>
        <fullName evidence="5">Transmembrane protein</fullName>
    </recommendedName>
</protein>
<evidence type="ECO:0000313" key="3">
    <source>
        <dbReference type="EMBL" id="KAH7946729.1"/>
    </source>
</evidence>
<proteinExistence type="predicted"/>
<evidence type="ECO:0000256" key="2">
    <source>
        <dbReference type="SAM" id="Phobius"/>
    </source>
</evidence>
<feature type="compositionally biased region" description="Basic and acidic residues" evidence="1">
    <location>
        <begin position="1"/>
        <end position="14"/>
    </location>
</feature>
<reference evidence="3" key="1">
    <citation type="journal article" date="2020" name="Cell">
        <title>Large-Scale Comparative Analyses of Tick Genomes Elucidate Their Genetic Diversity and Vector Capacities.</title>
        <authorList>
            <consortium name="Tick Genome and Microbiome Consortium (TIGMIC)"/>
            <person name="Jia N."/>
            <person name="Wang J."/>
            <person name="Shi W."/>
            <person name="Du L."/>
            <person name="Sun Y."/>
            <person name="Zhan W."/>
            <person name="Jiang J.F."/>
            <person name="Wang Q."/>
            <person name="Zhang B."/>
            <person name="Ji P."/>
            <person name="Bell-Sakyi L."/>
            <person name="Cui X.M."/>
            <person name="Yuan T.T."/>
            <person name="Jiang B.G."/>
            <person name="Yang W.F."/>
            <person name="Lam T.T."/>
            <person name="Chang Q.C."/>
            <person name="Ding S.J."/>
            <person name="Wang X.J."/>
            <person name="Zhu J.G."/>
            <person name="Ruan X.D."/>
            <person name="Zhao L."/>
            <person name="Wei J.T."/>
            <person name="Ye R.Z."/>
            <person name="Que T.C."/>
            <person name="Du C.H."/>
            <person name="Zhou Y.H."/>
            <person name="Cheng J.X."/>
            <person name="Dai P.F."/>
            <person name="Guo W.B."/>
            <person name="Han X.H."/>
            <person name="Huang E.J."/>
            <person name="Li L.F."/>
            <person name="Wei W."/>
            <person name="Gao Y.C."/>
            <person name="Liu J.Z."/>
            <person name="Shao H.Z."/>
            <person name="Wang X."/>
            <person name="Wang C.C."/>
            <person name="Yang T.C."/>
            <person name="Huo Q.B."/>
            <person name="Li W."/>
            <person name="Chen H.Y."/>
            <person name="Chen S.E."/>
            <person name="Zhou L.G."/>
            <person name="Ni X.B."/>
            <person name="Tian J.H."/>
            <person name="Sheng Y."/>
            <person name="Liu T."/>
            <person name="Pan Y.S."/>
            <person name="Xia L.Y."/>
            <person name="Li J."/>
            <person name="Zhao F."/>
            <person name="Cao W.C."/>
        </authorList>
    </citation>
    <scope>NUCLEOTIDE SEQUENCE</scope>
    <source>
        <strain evidence="3">Rsan-2018</strain>
    </source>
</reference>
<evidence type="ECO:0000256" key="1">
    <source>
        <dbReference type="SAM" id="MobiDB-lite"/>
    </source>
</evidence>
<comment type="caution">
    <text evidence="3">The sequence shown here is derived from an EMBL/GenBank/DDBJ whole genome shotgun (WGS) entry which is preliminary data.</text>
</comment>
<feature type="compositionally biased region" description="Basic and acidic residues" evidence="1">
    <location>
        <begin position="24"/>
        <end position="37"/>
    </location>
</feature>
<feature type="compositionally biased region" description="Basic residues" evidence="1">
    <location>
        <begin position="122"/>
        <end position="135"/>
    </location>
</feature>
<feature type="region of interest" description="Disordered" evidence="1">
    <location>
        <begin position="1"/>
        <end position="184"/>
    </location>
</feature>
<accession>A0A9D4PLL8</accession>
<feature type="compositionally biased region" description="Basic residues" evidence="1">
    <location>
        <begin position="608"/>
        <end position="619"/>
    </location>
</feature>